<dbReference type="GO" id="GO:0005634">
    <property type="term" value="C:nucleus"/>
    <property type="evidence" value="ECO:0007669"/>
    <property type="project" value="UniProtKB-SubCell"/>
</dbReference>
<dbReference type="Proteomes" id="UP001280121">
    <property type="component" value="Unassembled WGS sequence"/>
</dbReference>
<gene>
    <name evidence="6" type="ORF">Ddye_002270</name>
</gene>
<dbReference type="SMART" id="SM00443">
    <property type="entry name" value="G_patch"/>
    <property type="match status" value="1"/>
</dbReference>
<dbReference type="GO" id="GO:0000398">
    <property type="term" value="P:mRNA splicing, via spliceosome"/>
    <property type="evidence" value="ECO:0007669"/>
    <property type="project" value="TreeGrafter"/>
</dbReference>
<dbReference type="AlphaFoldDB" id="A0AAD9XQN0"/>
<dbReference type="CDD" id="cd16074">
    <property type="entry name" value="OCRE"/>
    <property type="match status" value="1"/>
</dbReference>
<feature type="region of interest" description="Disordered" evidence="4">
    <location>
        <begin position="115"/>
        <end position="139"/>
    </location>
</feature>
<dbReference type="InterPro" id="IPR000467">
    <property type="entry name" value="G_patch_dom"/>
</dbReference>
<dbReference type="PROSITE" id="PS50174">
    <property type="entry name" value="G_PATCH"/>
    <property type="match status" value="1"/>
</dbReference>
<dbReference type="PANTHER" id="PTHR13948">
    <property type="entry name" value="RNA-BINDING PROTEIN"/>
    <property type="match status" value="1"/>
</dbReference>
<comment type="subcellular location">
    <subcellularLocation>
        <location evidence="1">Nucleus</location>
    </subcellularLocation>
</comment>
<keyword evidence="7" id="KW-1185">Reference proteome</keyword>
<evidence type="ECO:0000259" key="5">
    <source>
        <dbReference type="PROSITE" id="PS50174"/>
    </source>
</evidence>
<evidence type="ECO:0000313" key="6">
    <source>
        <dbReference type="EMBL" id="KAK2663696.1"/>
    </source>
</evidence>
<evidence type="ECO:0000256" key="4">
    <source>
        <dbReference type="SAM" id="MobiDB-lite"/>
    </source>
</evidence>
<dbReference type="Pfam" id="PF01585">
    <property type="entry name" value="G-patch"/>
    <property type="match status" value="1"/>
</dbReference>
<comment type="caution">
    <text evidence="6">The sequence shown here is derived from an EMBL/GenBank/DDBJ whole genome shotgun (WGS) entry which is preliminary data.</text>
</comment>
<name>A0AAD9XQN0_9ROSI</name>
<dbReference type="EMBL" id="JANJYI010000001">
    <property type="protein sequence ID" value="KAK2663696.1"/>
    <property type="molecule type" value="Genomic_DNA"/>
</dbReference>
<evidence type="ECO:0000256" key="3">
    <source>
        <dbReference type="ARBA" id="ARBA00023242"/>
    </source>
</evidence>
<dbReference type="InterPro" id="IPR041591">
    <property type="entry name" value="OCRE"/>
</dbReference>
<protein>
    <recommendedName>
        <fullName evidence="5">G-patch domain-containing protein</fullName>
    </recommendedName>
</protein>
<evidence type="ECO:0000256" key="1">
    <source>
        <dbReference type="ARBA" id="ARBA00004123"/>
    </source>
</evidence>
<keyword evidence="3" id="KW-0539">Nucleus</keyword>
<sequence length="495" mass="55417">MAGTEEEDDSKELKGNDSLFIWDETTQLFFHASSGFYHDPNAGWYYSSSDGLYYKFENGNYELLDSHQANDCEATVADNPVQDGLSEQIYCYDENHASVQPDESEAYQCMENIQDEQDPGRKECTRNQTPENPPPPSEWLEETLIDLYLSGYKQEDNYANGEMMPLGTDEGDNFKFSADDTGNSDSLELEEGEWIPEDDHGLTHSSEGILDEGVSCYSGDEDNWRSQYGQVIRSEEEPVLAFPVVDLWDWAMVTERRKDGKDQVARLVGHKVRRSVKLHPSMPSGRRLLKTAPIREVHIDLVRVTTGQVYKLRSPSAKYLASLSSYDSSNPTKDWGFPEFFPQSEPIQKSKSESYNGVTVYNDSSTLPDQLTASERIDLIPHCQRQSHAYRDRAAERRTLHGGFGVGPGQKRVLVNDDGRELSPVSTSTEEAAAEALNMSFGTGSYARRMLEGMGWKEGEALGSTTKGSIEPIQAIGNIGSAGLGWPQGRRPKHR</sequence>
<accession>A0AAD9XQN0</accession>
<keyword evidence="2" id="KW-0694">RNA-binding</keyword>
<evidence type="ECO:0000256" key="2">
    <source>
        <dbReference type="ARBA" id="ARBA00022884"/>
    </source>
</evidence>
<reference evidence="6" key="1">
    <citation type="journal article" date="2023" name="Plant J.">
        <title>Genome sequences and population genomics provide insights into the demographic history, inbreeding, and mutation load of two 'living fossil' tree species of Dipteronia.</title>
        <authorList>
            <person name="Feng Y."/>
            <person name="Comes H.P."/>
            <person name="Chen J."/>
            <person name="Zhu S."/>
            <person name="Lu R."/>
            <person name="Zhang X."/>
            <person name="Li P."/>
            <person name="Qiu J."/>
            <person name="Olsen K.M."/>
            <person name="Qiu Y."/>
        </authorList>
    </citation>
    <scope>NUCLEOTIDE SEQUENCE</scope>
    <source>
        <strain evidence="6">KIB01</strain>
    </source>
</reference>
<dbReference type="Pfam" id="PF17780">
    <property type="entry name" value="OCRE"/>
    <property type="match status" value="1"/>
</dbReference>
<evidence type="ECO:0000313" key="7">
    <source>
        <dbReference type="Proteomes" id="UP001280121"/>
    </source>
</evidence>
<proteinExistence type="predicted"/>
<dbReference type="GO" id="GO:0003723">
    <property type="term" value="F:RNA binding"/>
    <property type="evidence" value="ECO:0007669"/>
    <property type="project" value="UniProtKB-KW"/>
</dbReference>
<dbReference type="PANTHER" id="PTHR13948:SF38">
    <property type="entry name" value="D111_G-PATCH DOMAIN-CONTAINING PROTEIN"/>
    <property type="match status" value="1"/>
</dbReference>
<organism evidence="6 7">
    <name type="scientific">Dipteronia dyeriana</name>
    <dbReference type="NCBI Taxonomy" id="168575"/>
    <lineage>
        <taxon>Eukaryota</taxon>
        <taxon>Viridiplantae</taxon>
        <taxon>Streptophyta</taxon>
        <taxon>Embryophyta</taxon>
        <taxon>Tracheophyta</taxon>
        <taxon>Spermatophyta</taxon>
        <taxon>Magnoliopsida</taxon>
        <taxon>eudicotyledons</taxon>
        <taxon>Gunneridae</taxon>
        <taxon>Pentapetalae</taxon>
        <taxon>rosids</taxon>
        <taxon>malvids</taxon>
        <taxon>Sapindales</taxon>
        <taxon>Sapindaceae</taxon>
        <taxon>Hippocastanoideae</taxon>
        <taxon>Acereae</taxon>
        <taxon>Dipteronia</taxon>
    </lineage>
</organism>
<feature type="domain" description="G-patch" evidence="5">
    <location>
        <begin position="443"/>
        <end position="489"/>
    </location>
</feature>